<feature type="transmembrane region" description="Helical" evidence="4">
    <location>
        <begin position="142"/>
        <end position="159"/>
    </location>
</feature>
<feature type="transmembrane region" description="Helical" evidence="4">
    <location>
        <begin position="66"/>
        <end position="83"/>
    </location>
</feature>
<proteinExistence type="predicted"/>
<name>A0A3S0QSC5_9BACI</name>
<dbReference type="GO" id="GO:0007165">
    <property type="term" value="P:signal transduction"/>
    <property type="evidence" value="ECO:0007669"/>
    <property type="project" value="UniProtKB-KW"/>
</dbReference>
<evidence type="ECO:0000313" key="6">
    <source>
        <dbReference type="EMBL" id="RUL57111.1"/>
    </source>
</evidence>
<comment type="caution">
    <text evidence="6">The sequence shown here is derived from an EMBL/GenBank/DDBJ whole genome shotgun (WGS) entry which is preliminary data.</text>
</comment>
<keyword evidence="3" id="KW-0175">Coiled coil</keyword>
<accession>A0A3S0QSC5</accession>
<dbReference type="Gene3D" id="1.10.287.950">
    <property type="entry name" value="Methyl-accepting chemotaxis protein"/>
    <property type="match status" value="1"/>
</dbReference>
<evidence type="ECO:0000256" key="2">
    <source>
        <dbReference type="PROSITE-ProRule" id="PRU00284"/>
    </source>
</evidence>
<feature type="transmembrane region" description="Helical" evidence="4">
    <location>
        <begin position="17"/>
        <end position="36"/>
    </location>
</feature>
<dbReference type="AlphaFoldDB" id="A0A3S0QSC5"/>
<keyword evidence="4" id="KW-1133">Transmembrane helix</keyword>
<dbReference type="EMBL" id="RYYR01000001">
    <property type="protein sequence ID" value="RUL57111.1"/>
    <property type="molecule type" value="Genomic_DNA"/>
</dbReference>
<evidence type="ECO:0000256" key="4">
    <source>
        <dbReference type="SAM" id="Phobius"/>
    </source>
</evidence>
<dbReference type="Pfam" id="PF00015">
    <property type="entry name" value="MCPsignal"/>
    <property type="match status" value="1"/>
</dbReference>
<protein>
    <recommendedName>
        <fullName evidence="5">Methyl-accepting transducer domain-containing protein</fullName>
    </recommendedName>
</protein>
<evidence type="ECO:0000256" key="3">
    <source>
        <dbReference type="SAM" id="Coils"/>
    </source>
</evidence>
<keyword evidence="4" id="KW-0812">Transmembrane</keyword>
<reference evidence="6 7" key="1">
    <citation type="submission" date="2018-12" db="EMBL/GenBank/DDBJ databases">
        <title>Lysinibacillus antri sp. nov., isolated from a cave soil.</title>
        <authorList>
            <person name="Narsing Rao M.P."/>
            <person name="Zhang H."/>
            <person name="Dong Z.-Y."/>
            <person name="Niu X.-K."/>
            <person name="Zhang K."/>
            <person name="Fang B.-Z."/>
            <person name="Kang Y.-Q."/>
            <person name="Xiao M."/>
            <person name="Li W.-J."/>
        </authorList>
    </citation>
    <scope>NUCLEOTIDE SEQUENCE [LARGE SCALE GENOMIC DNA]</scope>
    <source>
        <strain evidence="6 7">SYSU K30002</strain>
    </source>
</reference>
<keyword evidence="4" id="KW-0472">Membrane</keyword>
<dbReference type="SUPFAM" id="SSF58104">
    <property type="entry name" value="Methyl-accepting chemotaxis protein (MCP) signaling domain"/>
    <property type="match status" value="1"/>
</dbReference>
<gene>
    <name evidence="6" type="ORF">EK386_01445</name>
</gene>
<feature type="transmembrane region" description="Helical" evidence="4">
    <location>
        <begin position="112"/>
        <end position="130"/>
    </location>
</feature>
<organism evidence="6 7">
    <name type="scientific">Lysinibacillus antri</name>
    <dbReference type="NCBI Taxonomy" id="2498145"/>
    <lineage>
        <taxon>Bacteria</taxon>
        <taxon>Bacillati</taxon>
        <taxon>Bacillota</taxon>
        <taxon>Bacilli</taxon>
        <taxon>Bacillales</taxon>
        <taxon>Bacillaceae</taxon>
        <taxon>Lysinibacillus</taxon>
    </lineage>
</organism>
<dbReference type="GO" id="GO:0016020">
    <property type="term" value="C:membrane"/>
    <property type="evidence" value="ECO:0007669"/>
    <property type="project" value="InterPro"/>
</dbReference>
<dbReference type="PANTHER" id="PTHR32089:SF112">
    <property type="entry name" value="LYSOZYME-LIKE PROTEIN-RELATED"/>
    <property type="match status" value="1"/>
</dbReference>
<feature type="transmembrane region" description="Helical" evidence="4">
    <location>
        <begin position="89"/>
        <end position="105"/>
    </location>
</feature>
<sequence>MNIDILKKDDLFKKNSILMLVYGLAAYLGGIAQFIIGRPLGLALSLLIPVSIACLLFIVQRKIVTLRPAFPFIVLILGIITVYGAIASFKVTLATIVLSFFVLILGSIHNKLTVFTVGYVGSLICLIFNFTLDTTGFAVDPANVFVVHTLMGLGILLQVRQNKYLFTNIEALMRSANEKAFHEQNLHHHLETLVDRITSKLETITMSMKTASLAQNEMLSSIQEVSVGAQRQSDYVLDIVQSTDATTTEISRITDQLNEIVQSVDNASQHASNGTEAMHQLKDEIDSFKSFFSLLNETFLLLSKKIAETNQFTLDIQKITTQTNLLALNASIEAARAGSHGNGFKVVADEIRKLAGITDQTLAKIDENLSEVNLYNEDALKKLQSGLKQITTQIETAEKSNETFTALMHSMDDILIEIKEFAQAVNAIEENGKSIQASTSEFASIIEQSSAAVEQLSAVLTTVNKEQQQISQHIQDTYQDTLSIRQ</sequence>
<evidence type="ECO:0000259" key="5">
    <source>
        <dbReference type="PROSITE" id="PS50111"/>
    </source>
</evidence>
<keyword evidence="7" id="KW-1185">Reference proteome</keyword>
<feature type="transmembrane region" description="Helical" evidence="4">
    <location>
        <begin position="42"/>
        <end position="59"/>
    </location>
</feature>
<dbReference type="RefSeq" id="WP_126657225.1">
    <property type="nucleotide sequence ID" value="NZ_RYYR01000001.1"/>
</dbReference>
<dbReference type="SMART" id="SM00283">
    <property type="entry name" value="MA"/>
    <property type="match status" value="1"/>
</dbReference>
<feature type="coiled-coil region" evidence="3">
    <location>
        <begin position="380"/>
        <end position="431"/>
    </location>
</feature>
<dbReference type="Proteomes" id="UP000287910">
    <property type="component" value="Unassembled WGS sequence"/>
</dbReference>
<dbReference type="InterPro" id="IPR004089">
    <property type="entry name" value="MCPsignal_dom"/>
</dbReference>
<dbReference type="PROSITE" id="PS50111">
    <property type="entry name" value="CHEMOTAXIS_TRANSDUC_2"/>
    <property type="match status" value="1"/>
</dbReference>
<feature type="domain" description="Methyl-accepting transducer" evidence="5">
    <location>
        <begin position="207"/>
        <end position="457"/>
    </location>
</feature>
<dbReference type="PANTHER" id="PTHR32089">
    <property type="entry name" value="METHYL-ACCEPTING CHEMOTAXIS PROTEIN MCPB"/>
    <property type="match status" value="1"/>
</dbReference>
<evidence type="ECO:0000313" key="7">
    <source>
        <dbReference type="Proteomes" id="UP000287910"/>
    </source>
</evidence>
<evidence type="ECO:0000256" key="1">
    <source>
        <dbReference type="ARBA" id="ARBA00023224"/>
    </source>
</evidence>
<keyword evidence="1 2" id="KW-0807">Transducer</keyword>